<proteinExistence type="predicted"/>
<dbReference type="KEGG" id="pbo:PACID_01630"/>
<dbReference type="AlphaFoldDB" id="K7RJD3"/>
<sequence length="37" mass="4386">MEQRLARGEITVEEYVHLRAQIEVLPGRRPDHRTVET</sequence>
<gene>
    <name evidence="1" type="ordered locus">PACID_01630</name>
</gene>
<evidence type="ECO:0008006" key="3">
    <source>
        <dbReference type="Google" id="ProtNLM"/>
    </source>
</evidence>
<protein>
    <recommendedName>
        <fullName evidence="3">SHOCT domain-containing protein</fullName>
    </recommendedName>
</protein>
<accession>K7RJD3</accession>
<dbReference type="HOGENOM" id="CLU_3347179_0_0_11"/>
<evidence type="ECO:0000313" key="2">
    <source>
        <dbReference type="Proteomes" id="UP000000214"/>
    </source>
</evidence>
<dbReference type="EMBL" id="CP003493">
    <property type="protein sequence ID" value="AFV88014.1"/>
    <property type="molecule type" value="Genomic_DNA"/>
</dbReference>
<dbReference type="Proteomes" id="UP000000214">
    <property type="component" value="Chromosome"/>
</dbReference>
<evidence type="ECO:0000313" key="1">
    <source>
        <dbReference type="EMBL" id="AFV88014.1"/>
    </source>
</evidence>
<dbReference type="PATRIC" id="fig|1171373.8.peg.163"/>
<reference evidence="1 2" key="1">
    <citation type="journal article" date="2012" name="BMC Genomics">
        <title>The genome sequence of Propionibacterium acidipropionici provides insights into its biotechnological and industrial potential.</title>
        <authorList>
            <person name="Parizzi L.P."/>
            <person name="Grassi M.C."/>
            <person name="Llerena L.A."/>
            <person name="Carazzolle M.F."/>
            <person name="Queiroz V.L."/>
            <person name="Lunardi I."/>
            <person name="Zeidler A.F."/>
            <person name="Teixeira P.J."/>
            <person name="Mieczkowski P."/>
            <person name="Rincones J."/>
            <person name="Pereira G.A."/>
        </authorList>
    </citation>
    <scope>NUCLEOTIDE SEQUENCE [LARGE SCALE GENOMIC DNA]</scope>
    <source>
        <strain evidence="2">ATCC 4875 / DSM 20272 / JCM 6432 / NBRC 12425 / NCIMB 8070</strain>
    </source>
</reference>
<organism evidence="1 2">
    <name type="scientific">Acidipropionibacterium acidipropionici (strain ATCC 4875 / DSM 20272 / JCM 6432 / NBRC 12425 / NCIMB 8070 / 4)</name>
    <name type="common">Propionibacterium acidipropionici</name>
    <dbReference type="NCBI Taxonomy" id="1171373"/>
    <lineage>
        <taxon>Bacteria</taxon>
        <taxon>Bacillati</taxon>
        <taxon>Actinomycetota</taxon>
        <taxon>Actinomycetes</taxon>
        <taxon>Propionibacteriales</taxon>
        <taxon>Propionibacteriaceae</taxon>
        <taxon>Acidipropionibacterium</taxon>
    </lineage>
</organism>
<name>K7RJD3_ACIA4</name>